<dbReference type="PANTHER" id="PTHR10117">
    <property type="entry name" value="TRANSIENT RECEPTOR POTENTIAL CHANNEL"/>
    <property type="match status" value="1"/>
</dbReference>
<name>A0A9X0CR01_9CNID</name>
<dbReference type="SMART" id="SM01420">
    <property type="entry name" value="TRP_2"/>
    <property type="match status" value="1"/>
</dbReference>
<dbReference type="InterPro" id="IPR005821">
    <property type="entry name" value="Ion_trans_dom"/>
</dbReference>
<dbReference type="InterPro" id="IPR002153">
    <property type="entry name" value="TRPC_channel"/>
</dbReference>
<dbReference type="GO" id="GO:0005886">
    <property type="term" value="C:plasma membrane"/>
    <property type="evidence" value="ECO:0007669"/>
    <property type="project" value="TreeGrafter"/>
</dbReference>
<proteinExistence type="predicted"/>
<keyword evidence="14" id="KW-1185">Reference proteome</keyword>
<feature type="transmembrane region" description="Helical" evidence="11">
    <location>
        <begin position="171"/>
        <end position="191"/>
    </location>
</feature>
<evidence type="ECO:0000256" key="9">
    <source>
        <dbReference type="ARBA" id="ARBA00023303"/>
    </source>
</evidence>
<feature type="transmembrane region" description="Helical" evidence="11">
    <location>
        <begin position="365"/>
        <end position="385"/>
    </location>
</feature>
<protein>
    <recommendedName>
        <fullName evidence="12">Transient receptor ion channel domain-containing protein</fullName>
    </recommendedName>
</protein>
<evidence type="ECO:0000256" key="3">
    <source>
        <dbReference type="ARBA" id="ARBA00022692"/>
    </source>
</evidence>
<dbReference type="Pfam" id="PF08344">
    <property type="entry name" value="TRP_2"/>
    <property type="match status" value="1"/>
</dbReference>
<dbReference type="PRINTS" id="PR01097">
    <property type="entry name" value="TRNSRECEPTRP"/>
</dbReference>
<evidence type="ECO:0000259" key="12">
    <source>
        <dbReference type="SMART" id="SM01420"/>
    </source>
</evidence>
<evidence type="ECO:0000256" key="10">
    <source>
        <dbReference type="SAM" id="MobiDB-lite"/>
    </source>
</evidence>
<keyword evidence="8 11" id="KW-0472">Membrane</keyword>
<keyword evidence="6" id="KW-0040">ANK repeat</keyword>
<sequence length="616" mass="70962">MGFTICDSQTDPQRSVKSNEVVSEKLGPAVFRLSKYRALASPVYMAAYFLQNSLSGPDPIHHSCVLNKELCDMAEQEYEFRKEYLELSDGCKEFAVALLNECRTMKEIRCVMEMQNEDKVLPNTGGKLNILEFAIVTRNEKFVSHPYSQLVLNSEIYRDVPFLEKSSWKQFVLMLLAFVLYPLLFMVWLVFDNLLPNHEVARMFHSPCVKFLINCGSYQTFLFMLFLSSLTFQNVFLEYVITDWIILLFVIAHLVDLIKQVYHKGRVRFFSDYWNYLAVATVMLFLIHYLIWWTGRAALIGKLDSLTWENHAKDQSYTIVLIADCLLAVAILLAFTQNLSYIQANSTIGPLLQAFIKMLCDVMKFFFYFIFVFIAFVVSFTKLYLQYEKAKQHFLSSPGQTNQTDPLHLESILGSVDTIFWSLFGQIDPDSFQIGDEEYSVISKTGITLFGAFNIVAVLVALNMLIAILNDSYVQITANLDAEWKLTRARLWLSWVYKKGVLPPPFNLLYLLLPFLWVMKRLVTACCPQGVLLYFKRFLKKKPKSSSKVGRINEKERREVIRHLILRNLAKKSYHPESGTESKDSDEENENEATAGPFVTCSCLETSESNDMGMEQ</sequence>
<evidence type="ECO:0000256" key="7">
    <source>
        <dbReference type="ARBA" id="ARBA00023065"/>
    </source>
</evidence>
<keyword evidence="4" id="KW-0677">Repeat</keyword>
<evidence type="ECO:0000256" key="1">
    <source>
        <dbReference type="ARBA" id="ARBA00004141"/>
    </source>
</evidence>
<dbReference type="OrthoDB" id="2373987at2759"/>
<evidence type="ECO:0000256" key="4">
    <source>
        <dbReference type="ARBA" id="ARBA00022737"/>
    </source>
</evidence>
<feature type="transmembrane region" description="Helical" evidence="11">
    <location>
        <begin position="274"/>
        <end position="295"/>
    </location>
</feature>
<keyword evidence="3 11" id="KW-0812">Transmembrane</keyword>
<keyword evidence="9" id="KW-0407">Ion channel</keyword>
<dbReference type="GO" id="GO:0051480">
    <property type="term" value="P:regulation of cytosolic calcium ion concentration"/>
    <property type="evidence" value="ECO:0007669"/>
    <property type="project" value="TreeGrafter"/>
</dbReference>
<dbReference type="GO" id="GO:0070679">
    <property type="term" value="F:inositol 1,4,5 trisphosphate binding"/>
    <property type="evidence" value="ECO:0007669"/>
    <property type="project" value="TreeGrafter"/>
</dbReference>
<organism evidence="13 14">
    <name type="scientific">Desmophyllum pertusum</name>
    <dbReference type="NCBI Taxonomy" id="174260"/>
    <lineage>
        <taxon>Eukaryota</taxon>
        <taxon>Metazoa</taxon>
        <taxon>Cnidaria</taxon>
        <taxon>Anthozoa</taxon>
        <taxon>Hexacorallia</taxon>
        <taxon>Scleractinia</taxon>
        <taxon>Caryophylliina</taxon>
        <taxon>Caryophylliidae</taxon>
        <taxon>Desmophyllum</taxon>
    </lineage>
</organism>
<evidence type="ECO:0000313" key="14">
    <source>
        <dbReference type="Proteomes" id="UP001163046"/>
    </source>
</evidence>
<feature type="transmembrane region" description="Helical" evidence="11">
    <location>
        <begin position="447"/>
        <end position="469"/>
    </location>
</feature>
<feature type="domain" description="Transient receptor ion channel" evidence="12">
    <location>
        <begin position="12"/>
        <end position="81"/>
    </location>
</feature>
<dbReference type="GO" id="GO:0034703">
    <property type="term" value="C:cation channel complex"/>
    <property type="evidence" value="ECO:0007669"/>
    <property type="project" value="TreeGrafter"/>
</dbReference>
<evidence type="ECO:0000313" key="13">
    <source>
        <dbReference type="EMBL" id="KAJ7372251.1"/>
    </source>
</evidence>
<evidence type="ECO:0000256" key="6">
    <source>
        <dbReference type="ARBA" id="ARBA00023043"/>
    </source>
</evidence>
<dbReference type="InterPro" id="IPR013555">
    <property type="entry name" value="TRP_dom"/>
</dbReference>
<keyword evidence="5 11" id="KW-1133">Transmembrane helix</keyword>
<evidence type="ECO:0000256" key="2">
    <source>
        <dbReference type="ARBA" id="ARBA00022448"/>
    </source>
</evidence>
<dbReference type="Proteomes" id="UP001163046">
    <property type="component" value="Unassembled WGS sequence"/>
</dbReference>
<dbReference type="GO" id="GO:0015279">
    <property type="term" value="F:store-operated calcium channel activity"/>
    <property type="evidence" value="ECO:0007669"/>
    <property type="project" value="TreeGrafter"/>
</dbReference>
<evidence type="ECO:0000256" key="11">
    <source>
        <dbReference type="SAM" id="Phobius"/>
    </source>
</evidence>
<dbReference type="PANTHER" id="PTHR10117:SF54">
    <property type="entry name" value="TRANSIENT RECEPTOR POTENTIAL-GAMMA PROTEIN"/>
    <property type="match status" value="1"/>
</dbReference>
<evidence type="ECO:0000256" key="8">
    <source>
        <dbReference type="ARBA" id="ARBA00023136"/>
    </source>
</evidence>
<accession>A0A9X0CR01</accession>
<dbReference type="AlphaFoldDB" id="A0A9X0CR01"/>
<feature type="transmembrane region" description="Helical" evidence="11">
    <location>
        <begin position="316"/>
        <end position="335"/>
    </location>
</feature>
<gene>
    <name evidence="13" type="ORF">OS493_019695</name>
</gene>
<comment type="caution">
    <text evidence="13">The sequence shown here is derived from an EMBL/GenBank/DDBJ whole genome shotgun (WGS) entry which is preliminary data.</text>
</comment>
<evidence type="ECO:0000256" key="5">
    <source>
        <dbReference type="ARBA" id="ARBA00022989"/>
    </source>
</evidence>
<comment type="subcellular location">
    <subcellularLocation>
        <location evidence="1">Membrane</location>
        <topology evidence="1">Multi-pass membrane protein</topology>
    </subcellularLocation>
</comment>
<keyword evidence="2" id="KW-0813">Transport</keyword>
<feature type="compositionally biased region" description="Basic and acidic residues" evidence="10">
    <location>
        <begin position="574"/>
        <end position="583"/>
    </location>
</feature>
<dbReference type="EMBL" id="MU826837">
    <property type="protein sequence ID" value="KAJ7372251.1"/>
    <property type="molecule type" value="Genomic_DNA"/>
</dbReference>
<dbReference type="Pfam" id="PF00520">
    <property type="entry name" value="Ion_trans"/>
    <property type="match status" value="1"/>
</dbReference>
<reference evidence="13" key="1">
    <citation type="submission" date="2023-01" db="EMBL/GenBank/DDBJ databases">
        <title>Genome assembly of the deep-sea coral Lophelia pertusa.</title>
        <authorList>
            <person name="Herrera S."/>
            <person name="Cordes E."/>
        </authorList>
    </citation>
    <scope>NUCLEOTIDE SEQUENCE</scope>
    <source>
        <strain evidence="13">USNM1676648</strain>
        <tissue evidence="13">Polyp</tissue>
    </source>
</reference>
<keyword evidence="7" id="KW-0406">Ion transport</keyword>
<feature type="region of interest" description="Disordered" evidence="10">
    <location>
        <begin position="572"/>
        <end position="616"/>
    </location>
</feature>